<accession>A0A0F9RH97</accession>
<dbReference type="EMBL" id="LAZR01002885">
    <property type="protein sequence ID" value="KKN24401.1"/>
    <property type="molecule type" value="Genomic_DNA"/>
</dbReference>
<feature type="region of interest" description="Disordered" evidence="1">
    <location>
        <begin position="1"/>
        <end position="27"/>
    </location>
</feature>
<proteinExistence type="predicted"/>
<dbReference type="InterPro" id="IPR003718">
    <property type="entry name" value="OsmC/Ohr_fam"/>
</dbReference>
<dbReference type="Pfam" id="PF02566">
    <property type="entry name" value="OsmC"/>
    <property type="match status" value="1"/>
</dbReference>
<dbReference type="GO" id="GO:0004601">
    <property type="term" value="F:peroxidase activity"/>
    <property type="evidence" value="ECO:0007669"/>
    <property type="project" value="InterPro"/>
</dbReference>
<comment type="caution">
    <text evidence="2">The sequence shown here is derived from an EMBL/GenBank/DDBJ whole genome shotgun (WGS) entry which is preliminary data.</text>
</comment>
<dbReference type="NCBIfam" id="TIGR03562">
    <property type="entry name" value="osmo_induc_OsmC"/>
    <property type="match status" value="1"/>
</dbReference>
<dbReference type="Gene3D" id="3.30.300.20">
    <property type="match status" value="1"/>
</dbReference>
<dbReference type="PANTHER" id="PTHR42830">
    <property type="entry name" value="OSMOTICALLY INDUCIBLE FAMILY PROTEIN"/>
    <property type="match status" value="1"/>
</dbReference>
<dbReference type="InterPro" id="IPR052707">
    <property type="entry name" value="OsmC_Ohr_Peroxiredoxin"/>
</dbReference>
<name>A0A0F9RH97_9ZZZZ</name>
<dbReference type="PANTHER" id="PTHR42830:SF1">
    <property type="entry name" value="OSMOTICALLY INDUCIBLE FAMILY PROTEIN"/>
    <property type="match status" value="1"/>
</dbReference>
<sequence length="146" mass="15597">MMTIKKTASSTWSGDIKTGKGSISTQSGALNKQPYGFNTRFEDKAGSNPEELVGAAHSACFSMALSLALGDAGFTADKIDTKATVSLDEVDDGFSVTHIALEVKARIDDIQNEQFQALCEQTKKNCPISKLLNTEISLDATLQSAF</sequence>
<dbReference type="SUPFAM" id="SSF82784">
    <property type="entry name" value="OsmC-like"/>
    <property type="match status" value="1"/>
</dbReference>
<reference evidence="2" key="1">
    <citation type="journal article" date="2015" name="Nature">
        <title>Complex archaea that bridge the gap between prokaryotes and eukaryotes.</title>
        <authorList>
            <person name="Spang A."/>
            <person name="Saw J.H."/>
            <person name="Jorgensen S.L."/>
            <person name="Zaremba-Niedzwiedzka K."/>
            <person name="Martijn J."/>
            <person name="Lind A.E."/>
            <person name="van Eijk R."/>
            <person name="Schleper C."/>
            <person name="Guy L."/>
            <person name="Ettema T.J."/>
        </authorList>
    </citation>
    <scope>NUCLEOTIDE SEQUENCE</scope>
</reference>
<dbReference type="AlphaFoldDB" id="A0A0F9RH97"/>
<dbReference type="InterPro" id="IPR036102">
    <property type="entry name" value="OsmC/Ohrsf"/>
</dbReference>
<organism evidence="2">
    <name type="scientific">marine sediment metagenome</name>
    <dbReference type="NCBI Taxonomy" id="412755"/>
    <lineage>
        <taxon>unclassified sequences</taxon>
        <taxon>metagenomes</taxon>
        <taxon>ecological metagenomes</taxon>
    </lineage>
</organism>
<dbReference type="GO" id="GO:0006979">
    <property type="term" value="P:response to oxidative stress"/>
    <property type="evidence" value="ECO:0007669"/>
    <property type="project" value="InterPro"/>
</dbReference>
<evidence type="ECO:0000256" key="1">
    <source>
        <dbReference type="SAM" id="MobiDB-lite"/>
    </source>
</evidence>
<evidence type="ECO:0000313" key="2">
    <source>
        <dbReference type="EMBL" id="KKN24401.1"/>
    </source>
</evidence>
<protein>
    <recommendedName>
        <fullName evidence="3">OsmC family protein</fullName>
    </recommendedName>
</protein>
<evidence type="ECO:0008006" key="3">
    <source>
        <dbReference type="Google" id="ProtNLM"/>
    </source>
</evidence>
<dbReference type="InterPro" id="IPR015946">
    <property type="entry name" value="KH_dom-like_a/b"/>
</dbReference>
<gene>
    <name evidence="2" type="ORF">LCGC14_0895300</name>
</gene>
<feature type="compositionally biased region" description="Polar residues" evidence="1">
    <location>
        <begin position="1"/>
        <end position="13"/>
    </location>
</feature>
<dbReference type="InterPro" id="IPR019904">
    <property type="entry name" value="Peroxiredoxin_OsmC"/>
</dbReference>